<organism evidence="2 3">
    <name type="scientific">Monosporascus ibericus</name>
    <dbReference type="NCBI Taxonomy" id="155417"/>
    <lineage>
        <taxon>Eukaryota</taxon>
        <taxon>Fungi</taxon>
        <taxon>Dikarya</taxon>
        <taxon>Ascomycota</taxon>
        <taxon>Pezizomycotina</taxon>
        <taxon>Sordariomycetes</taxon>
        <taxon>Xylariomycetidae</taxon>
        <taxon>Xylariales</taxon>
        <taxon>Xylariales incertae sedis</taxon>
        <taxon>Monosporascus</taxon>
    </lineage>
</organism>
<proteinExistence type="predicted"/>
<comment type="caution">
    <text evidence="2">The sequence shown here is derived from an EMBL/GenBank/DDBJ whole genome shotgun (WGS) entry which is preliminary data.</text>
</comment>
<evidence type="ECO:0000256" key="1">
    <source>
        <dbReference type="SAM" id="MobiDB-lite"/>
    </source>
</evidence>
<feature type="region of interest" description="Disordered" evidence="1">
    <location>
        <begin position="69"/>
        <end position="162"/>
    </location>
</feature>
<gene>
    <name evidence="2" type="ORF">DL764_003687</name>
</gene>
<sequence length="162" mass="17380">MVLVQSPLNHPSSRGYDLSPVVLGHFRVLHSELKRVLESEEPVDFTAYKLKLLLQPIIQALAPHHPFLRSTEAKETGDGDAAAVTSLRQSEWTAKLAHPPEANSNEMFTATFGDLDEEDGEDDDEGNEDDDVQPESEAATAADAPISGPMGSGATAGNMEAV</sequence>
<feature type="compositionally biased region" description="Acidic residues" evidence="1">
    <location>
        <begin position="114"/>
        <end position="134"/>
    </location>
</feature>
<evidence type="ECO:0000313" key="2">
    <source>
        <dbReference type="EMBL" id="RYP05574.1"/>
    </source>
</evidence>
<evidence type="ECO:0000313" key="3">
    <source>
        <dbReference type="Proteomes" id="UP000293360"/>
    </source>
</evidence>
<protein>
    <submittedName>
        <fullName evidence="2">Uncharacterized protein</fullName>
    </submittedName>
</protein>
<reference evidence="2 3" key="1">
    <citation type="submission" date="2018-06" db="EMBL/GenBank/DDBJ databases">
        <title>Complete Genomes of Monosporascus.</title>
        <authorList>
            <person name="Robinson A.J."/>
            <person name="Natvig D.O."/>
        </authorList>
    </citation>
    <scope>NUCLEOTIDE SEQUENCE [LARGE SCALE GENOMIC DNA]</scope>
    <source>
        <strain evidence="2 3">CBS 110550</strain>
    </source>
</reference>
<dbReference type="AlphaFoldDB" id="A0A4Q4TI37"/>
<dbReference type="Proteomes" id="UP000293360">
    <property type="component" value="Unassembled WGS sequence"/>
</dbReference>
<name>A0A4Q4TI37_9PEZI</name>
<dbReference type="EMBL" id="QJNU01000166">
    <property type="protein sequence ID" value="RYP05574.1"/>
    <property type="molecule type" value="Genomic_DNA"/>
</dbReference>
<accession>A0A4Q4TI37</accession>
<keyword evidence="3" id="KW-1185">Reference proteome</keyword>